<reference evidence="1" key="1">
    <citation type="journal article" date="2019" name="bioRxiv">
        <title>The Genome of the Zebra Mussel, Dreissena polymorpha: A Resource for Invasive Species Research.</title>
        <authorList>
            <person name="McCartney M.A."/>
            <person name="Auch B."/>
            <person name="Kono T."/>
            <person name="Mallez S."/>
            <person name="Zhang Y."/>
            <person name="Obille A."/>
            <person name="Becker A."/>
            <person name="Abrahante J.E."/>
            <person name="Garbe J."/>
            <person name="Badalamenti J.P."/>
            <person name="Herman A."/>
            <person name="Mangelson H."/>
            <person name="Liachko I."/>
            <person name="Sullivan S."/>
            <person name="Sone E.D."/>
            <person name="Koren S."/>
            <person name="Silverstein K.A.T."/>
            <person name="Beckman K.B."/>
            <person name="Gohl D.M."/>
        </authorList>
    </citation>
    <scope>NUCLEOTIDE SEQUENCE</scope>
    <source>
        <strain evidence="1">Duluth1</strain>
        <tissue evidence="1">Whole animal</tissue>
    </source>
</reference>
<dbReference type="EMBL" id="JAIWYP010000014">
    <property type="protein sequence ID" value="KAH3712728.1"/>
    <property type="molecule type" value="Genomic_DNA"/>
</dbReference>
<protein>
    <submittedName>
        <fullName evidence="1">Uncharacterized protein</fullName>
    </submittedName>
</protein>
<evidence type="ECO:0000313" key="2">
    <source>
        <dbReference type="Proteomes" id="UP000828390"/>
    </source>
</evidence>
<comment type="caution">
    <text evidence="1">The sequence shown here is derived from an EMBL/GenBank/DDBJ whole genome shotgun (WGS) entry which is preliminary data.</text>
</comment>
<keyword evidence="2" id="KW-1185">Reference proteome</keyword>
<name>A0A9D4BXJ1_DREPO</name>
<evidence type="ECO:0000313" key="1">
    <source>
        <dbReference type="EMBL" id="KAH3712728.1"/>
    </source>
</evidence>
<dbReference type="AlphaFoldDB" id="A0A9D4BXJ1"/>
<reference evidence="1" key="2">
    <citation type="submission" date="2020-11" db="EMBL/GenBank/DDBJ databases">
        <authorList>
            <person name="McCartney M.A."/>
            <person name="Auch B."/>
            <person name="Kono T."/>
            <person name="Mallez S."/>
            <person name="Becker A."/>
            <person name="Gohl D.M."/>
            <person name="Silverstein K.A.T."/>
            <person name="Koren S."/>
            <person name="Bechman K.B."/>
            <person name="Herman A."/>
            <person name="Abrahante J.E."/>
            <person name="Garbe J."/>
        </authorList>
    </citation>
    <scope>NUCLEOTIDE SEQUENCE</scope>
    <source>
        <strain evidence="1">Duluth1</strain>
        <tissue evidence="1">Whole animal</tissue>
    </source>
</reference>
<gene>
    <name evidence="1" type="ORF">DPMN_072483</name>
</gene>
<accession>A0A9D4BXJ1</accession>
<proteinExistence type="predicted"/>
<organism evidence="1 2">
    <name type="scientific">Dreissena polymorpha</name>
    <name type="common">Zebra mussel</name>
    <name type="synonym">Mytilus polymorpha</name>
    <dbReference type="NCBI Taxonomy" id="45954"/>
    <lineage>
        <taxon>Eukaryota</taxon>
        <taxon>Metazoa</taxon>
        <taxon>Spiralia</taxon>
        <taxon>Lophotrochozoa</taxon>
        <taxon>Mollusca</taxon>
        <taxon>Bivalvia</taxon>
        <taxon>Autobranchia</taxon>
        <taxon>Heteroconchia</taxon>
        <taxon>Euheterodonta</taxon>
        <taxon>Imparidentia</taxon>
        <taxon>Neoheterodontei</taxon>
        <taxon>Myida</taxon>
        <taxon>Dreissenoidea</taxon>
        <taxon>Dreissenidae</taxon>
        <taxon>Dreissena</taxon>
    </lineage>
</organism>
<dbReference type="Proteomes" id="UP000828390">
    <property type="component" value="Unassembled WGS sequence"/>
</dbReference>
<sequence length="62" mass="6778">MIDELGGAVKVNNFLSAMDMKEVDLENLKLMENRAGEFIEAVAKETAKDAGQEKMVSETSSL</sequence>